<dbReference type="EMBL" id="CAADEW010000157">
    <property type="protein sequence ID" value="VFJ63816.1"/>
    <property type="molecule type" value="Genomic_DNA"/>
</dbReference>
<proteinExistence type="predicted"/>
<protein>
    <submittedName>
        <fullName evidence="1">Uncharacterized protein</fullName>
    </submittedName>
</protein>
<reference evidence="1" key="1">
    <citation type="submission" date="2019-02" db="EMBL/GenBank/DDBJ databases">
        <authorList>
            <person name="Gruber-Vodicka R. H."/>
            <person name="Seah K. B. B."/>
        </authorList>
    </citation>
    <scope>NUCLEOTIDE SEQUENCE</scope>
    <source>
        <strain evidence="1">BECK_BZ15</strain>
    </source>
</reference>
<name>A0A450TAT6_9GAMM</name>
<dbReference type="AlphaFoldDB" id="A0A450TAT6"/>
<sequence length="60" mass="7031">MNYEIFKVSTDIAHTWIIGEKGNYDYAYGGTRKMAPNVDDNAIEEELFGLMYYKGYFYRG</sequence>
<accession>A0A450TAT6</accession>
<organism evidence="1">
    <name type="scientific">Candidatus Kentrum sp. FW</name>
    <dbReference type="NCBI Taxonomy" id="2126338"/>
    <lineage>
        <taxon>Bacteria</taxon>
        <taxon>Pseudomonadati</taxon>
        <taxon>Pseudomonadota</taxon>
        <taxon>Gammaproteobacteria</taxon>
        <taxon>Candidatus Kentrum</taxon>
    </lineage>
</organism>
<gene>
    <name evidence="1" type="ORF">BECKFW1821A_GA0114235_11576</name>
</gene>
<evidence type="ECO:0000313" key="1">
    <source>
        <dbReference type="EMBL" id="VFJ63816.1"/>
    </source>
</evidence>